<keyword evidence="4" id="KW-0804">Transcription</keyword>
<name>A0A916SYL7_9ACTN</name>
<dbReference type="PRINTS" id="PR00040">
    <property type="entry name" value="HTHMERR"/>
</dbReference>
<keyword evidence="2" id="KW-0805">Transcription regulation</keyword>
<dbReference type="SUPFAM" id="SSF46955">
    <property type="entry name" value="Putative DNA-binding domain"/>
    <property type="match status" value="1"/>
</dbReference>
<dbReference type="AlphaFoldDB" id="A0A916SYL7"/>
<dbReference type="PANTHER" id="PTHR30204:SF69">
    <property type="entry name" value="MERR-FAMILY TRANSCRIPTIONAL REGULATOR"/>
    <property type="match status" value="1"/>
</dbReference>
<dbReference type="EMBL" id="BMGC01000005">
    <property type="protein sequence ID" value="GGB23840.1"/>
    <property type="molecule type" value="Genomic_DNA"/>
</dbReference>
<dbReference type="PANTHER" id="PTHR30204">
    <property type="entry name" value="REDOX-CYCLING DRUG-SENSING TRANSCRIPTIONAL ACTIVATOR SOXR"/>
    <property type="match status" value="1"/>
</dbReference>
<evidence type="ECO:0000256" key="4">
    <source>
        <dbReference type="ARBA" id="ARBA00023163"/>
    </source>
</evidence>
<feature type="domain" description="HTH merR-type" evidence="5">
    <location>
        <begin position="7"/>
        <end position="76"/>
    </location>
</feature>
<evidence type="ECO:0000256" key="2">
    <source>
        <dbReference type="ARBA" id="ARBA00023015"/>
    </source>
</evidence>
<dbReference type="RefSeq" id="WP_188585510.1">
    <property type="nucleotide sequence ID" value="NZ_BMGC01000005.1"/>
</dbReference>
<keyword evidence="1" id="KW-0678">Repressor</keyword>
<dbReference type="InterPro" id="IPR009061">
    <property type="entry name" value="DNA-bd_dom_put_sf"/>
</dbReference>
<dbReference type="Pfam" id="PF13411">
    <property type="entry name" value="MerR_1"/>
    <property type="match status" value="1"/>
</dbReference>
<reference evidence="6" key="1">
    <citation type="journal article" date="2014" name="Int. J. Syst. Evol. Microbiol.">
        <title>Complete genome sequence of Corynebacterium casei LMG S-19264T (=DSM 44701T), isolated from a smear-ripened cheese.</title>
        <authorList>
            <consortium name="US DOE Joint Genome Institute (JGI-PGF)"/>
            <person name="Walter F."/>
            <person name="Albersmeier A."/>
            <person name="Kalinowski J."/>
            <person name="Ruckert C."/>
        </authorList>
    </citation>
    <scope>NUCLEOTIDE SEQUENCE</scope>
    <source>
        <strain evidence="6">CGMCC 1.12827</strain>
    </source>
</reference>
<dbReference type="Gene3D" id="1.10.1660.10">
    <property type="match status" value="1"/>
</dbReference>
<dbReference type="GO" id="GO:0003677">
    <property type="term" value="F:DNA binding"/>
    <property type="evidence" value="ECO:0007669"/>
    <property type="project" value="UniProtKB-KW"/>
</dbReference>
<reference evidence="6" key="2">
    <citation type="submission" date="2020-09" db="EMBL/GenBank/DDBJ databases">
        <authorList>
            <person name="Sun Q."/>
            <person name="Zhou Y."/>
        </authorList>
    </citation>
    <scope>NUCLEOTIDE SEQUENCE</scope>
    <source>
        <strain evidence="6">CGMCC 1.12827</strain>
    </source>
</reference>
<evidence type="ECO:0000259" key="5">
    <source>
        <dbReference type="PROSITE" id="PS50937"/>
    </source>
</evidence>
<sequence>MAGDARTYSISEVAEAFGVSVSALRYYEEAGLLESTGRRGRVRYYDGDALMHLAYMQLWREDGMMSIAQTRAVLEASTLDDRRAVIDSARAQIRQRIAGLRRADAVLTHMLDCRTDAPLECPMTGDHVRRRVEAALTHGEVGDGFLPD</sequence>
<evidence type="ECO:0000313" key="6">
    <source>
        <dbReference type="EMBL" id="GGB23840.1"/>
    </source>
</evidence>
<evidence type="ECO:0000256" key="3">
    <source>
        <dbReference type="ARBA" id="ARBA00023125"/>
    </source>
</evidence>
<evidence type="ECO:0000256" key="1">
    <source>
        <dbReference type="ARBA" id="ARBA00022491"/>
    </source>
</evidence>
<dbReference type="InterPro" id="IPR000551">
    <property type="entry name" value="MerR-type_HTH_dom"/>
</dbReference>
<dbReference type="GO" id="GO:0003700">
    <property type="term" value="F:DNA-binding transcription factor activity"/>
    <property type="evidence" value="ECO:0007669"/>
    <property type="project" value="InterPro"/>
</dbReference>
<accession>A0A916SYL7</accession>
<evidence type="ECO:0000313" key="7">
    <source>
        <dbReference type="Proteomes" id="UP000621454"/>
    </source>
</evidence>
<dbReference type="InterPro" id="IPR047057">
    <property type="entry name" value="MerR_fam"/>
</dbReference>
<dbReference type="PROSITE" id="PS50937">
    <property type="entry name" value="HTH_MERR_2"/>
    <property type="match status" value="1"/>
</dbReference>
<gene>
    <name evidence="6" type="ORF">GCM10011489_10130</name>
</gene>
<organism evidence="6 7">
    <name type="scientific">Gordonia jinhuaensis</name>
    <dbReference type="NCBI Taxonomy" id="1517702"/>
    <lineage>
        <taxon>Bacteria</taxon>
        <taxon>Bacillati</taxon>
        <taxon>Actinomycetota</taxon>
        <taxon>Actinomycetes</taxon>
        <taxon>Mycobacteriales</taxon>
        <taxon>Gordoniaceae</taxon>
        <taxon>Gordonia</taxon>
    </lineage>
</organism>
<dbReference type="SMART" id="SM00422">
    <property type="entry name" value="HTH_MERR"/>
    <property type="match status" value="1"/>
</dbReference>
<protein>
    <submittedName>
        <fullName evidence="6">MerR family transcriptional regulator</fullName>
    </submittedName>
</protein>
<keyword evidence="7" id="KW-1185">Reference proteome</keyword>
<dbReference type="Proteomes" id="UP000621454">
    <property type="component" value="Unassembled WGS sequence"/>
</dbReference>
<comment type="caution">
    <text evidence="6">The sequence shown here is derived from an EMBL/GenBank/DDBJ whole genome shotgun (WGS) entry which is preliminary data.</text>
</comment>
<keyword evidence="3" id="KW-0238">DNA-binding</keyword>
<proteinExistence type="predicted"/>